<dbReference type="Gene3D" id="3.30.450.20">
    <property type="entry name" value="PAS domain"/>
    <property type="match status" value="3"/>
</dbReference>
<keyword evidence="8" id="KW-0547">Nucleotide-binding</keyword>
<dbReference type="PANTHER" id="PTHR43047:SF72">
    <property type="entry name" value="OSMOSENSING HISTIDINE PROTEIN KINASE SLN1"/>
    <property type="match status" value="1"/>
</dbReference>
<dbReference type="FunFam" id="3.30.565.10:FF:000023">
    <property type="entry name" value="PAS domain-containing sensor histidine kinase"/>
    <property type="match status" value="1"/>
</dbReference>
<dbReference type="SUPFAM" id="SSF55785">
    <property type="entry name" value="PYP-like sensor domain (PAS domain)"/>
    <property type="match status" value="3"/>
</dbReference>
<evidence type="ECO:0000256" key="4">
    <source>
        <dbReference type="ARBA" id="ARBA00012438"/>
    </source>
</evidence>
<feature type="domain" description="PAC" evidence="15">
    <location>
        <begin position="393"/>
        <end position="444"/>
    </location>
</feature>
<dbReference type="InterPro" id="IPR003018">
    <property type="entry name" value="GAF"/>
</dbReference>
<protein>
    <recommendedName>
        <fullName evidence="4">histidine kinase</fullName>
        <ecNumber evidence="4">2.7.13.3</ecNumber>
    </recommendedName>
</protein>
<dbReference type="InterPro" id="IPR003661">
    <property type="entry name" value="HisK_dim/P_dom"/>
</dbReference>
<dbReference type="SMART" id="SM00065">
    <property type="entry name" value="GAF"/>
    <property type="match status" value="1"/>
</dbReference>
<evidence type="ECO:0000259" key="15">
    <source>
        <dbReference type="PROSITE" id="PS50113"/>
    </source>
</evidence>
<dbReference type="Pfam" id="PF08448">
    <property type="entry name" value="PAS_4"/>
    <property type="match status" value="1"/>
</dbReference>
<dbReference type="GO" id="GO:0000155">
    <property type="term" value="F:phosphorelay sensor kinase activity"/>
    <property type="evidence" value="ECO:0007669"/>
    <property type="project" value="InterPro"/>
</dbReference>
<dbReference type="SUPFAM" id="SSF55781">
    <property type="entry name" value="GAF domain-like"/>
    <property type="match status" value="1"/>
</dbReference>
<comment type="catalytic activity">
    <reaction evidence="1">
        <text>ATP + protein L-histidine = ADP + protein N-phospho-L-histidine.</text>
        <dbReference type="EC" id="2.7.13.3"/>
    </reaction>
</comment>
<evidence type="ECO:0000259" key="14">
    <source>
        <dbReference type="PROSITE" id="PS50112"/>
    </source>
</evidence>
<dbReference type="InterPro" id="IPR036890">
    <property type="entry name" value="HATPase_C_sf"/>
</dbReference>
<dbReference type="Pfam" id="PF00989">
    <property type="entry name" value="PAS"/>
    <property type="match status" value="1"/>
</dbReference>
<dbReference type="InterPro" id="IPR013656">
    <property type="entry name" value="PAS_4"/>
</dbReference>
<evidence type="ECO:0000256" key="12">
    <source>
        <dbReference type="ARBA" id="ARBA00023136"/>
    </source>
</evidence>
<proteinExistence type="predicted"/>
<dbReference type="RefSeq" id="WP_102821278.1">
    <property type="nucleotide sequence ID" value="NZ_JAMOHR010000015.1"/>
</dbReference>
<dbReference type="InterPro" id="IPR029016">
    <property type="entry name" value="GAF-like_dom_sf"/>
</dbReference>
<evidence type="ECO:0000259" key="13">
    <source>
        <dbReference type="PROSITE" id="PS50109"/>
    </source>
</evidence>
<dbReference type="GO" id="GO:0005524">
    <property type="term" value="F:ATP binding"/>
    <property type="evidence" value="ECO:0007669"/>
    <property type="project" value="UniProtKB-KW"/>
</dbReference>
<evidence type="ECO:0000256" key="6">
    <source>
        <dbReference type="ARBA" id="ARBA00022553"/>
    </source>
</evidence>
<feature type="domain" description="PAS" evidence="14">
    <location>
        <begin position="445"/>
        <end position="481"/>
    </location>
</feature>
<dbReference type="Proteomes" id="UP000236003">
    <property type="component" value="Unassembled WGS sequence"/>
</dbReference>
<sequence length="807" mass="89572">MESPQASPASTPFSAQPRELSRLAALLRYEILDTPEESIFDDFTELAAQICDTPIALISLVDDRRQWFKSRVGLDVCETPREISFCTHTILGEEIFEVPDTLQDARFSANPLVIGDPKIRFYAGAPLTSPDGYNLGTLCVIDRRPRQLSAGQRETLERLARQVIRLFEQHLLAHRHAEQAALQQAIFDSASSAVLVTRPDGVITSVNPTAERLLGYSEQALVGHPLTVALFNPETLQRRAAILSSELQVPITADFAVLAAPLHRGRREMSEWRLRHRNGAEVPVLLGVTAIHDEQELLRGYLVNAYDLAYQEQLQLRLQQIAAQVPGMLFQFHWRPDGAACFPYVSEGVEQIYGLSPGQLAGSFAPIVGRVHALDRSALLVSIRKAATGLSPWHIEHRVNHPRKGLIWVEARATPLRQVDGSVLWHGFVTDITERKAEQLELDKQQEMNRRLLEALSEAVIACDADGNLTLFNEKAKQWHGADADADAEAGSPNDWATRYQLYKADGITPLQPEEIPLHRALQGEHVIDHEMVLLALGTPRHVLSNADPLYTSDGQPLGAVAVLHDITERKRIERLQREFISTVSHELRTPLTSITGALALICSNVMGEVPESMHELLEIAQQNSQRLSALIDDLLDMDKLHAGKMRFDLIEQPLQDQLELALRSNRSYADRHDVQLHLGECPAVLVKVDAMRLQQVLSNLLSNAAKFSPAGERVELSAMMGDGRVRVSVRDQGPGIADDFRERVFQKFAQADSSDSRQQGGTGLGLAISKELIEHMGGQIGFESEPGQGACFWFELPAQDQAKESP</sequence>
<keyword evidence="9 16" id="KW-0418">Kinase</keyword>
<dbReference type="InterPro" id="IPR004358">
    <property type="entry name" value="Sig_transdc_His_kin-like_C"/>
</dbReference>
<dbReference type="PROSITE" id="PS50112">
    <property type="entry name" value="PAS"/>
    <property type="match status" value="2"/>
</dbReference>
<dbReference type="EMBL" id="POUM01000016">
    <property type="protein sequence ID" value="PNF58256.1"/>
    <property type="molecule type" value="Genomic_DNA"/>
</dbReference>
<feature type="domain" description="PAC" evidence="15">
    <location>
        <begin position="526"/>
        <end position="579"/>
    </location>
</feature>
<evidence type="ECO:0000256" key="10">
    <source>
        <dbReference type="ARBA" id="ARBA00022840"/>
    </source>
</evidence>
<dbReference type="GO" id="GO:0045121">
    <property type="term" value="C:membrane raft"/>
    <property type="evidence" value="ECO:0007669"/>
    <property type="project" value="UniProtKB-SubCell"/>
</dbReference>
<dbReference type="GO" id="GO:0009927">
    <property type="term" value="F:histidine phosphotransfer kinase activity"/>
    <property type="evidence" value="ECO:0007669"/>
    <property type="project" value="TreeGrafter"/>
</dbReference>
<dbReference type="CDD" id="cd00130">
    <property type="entry name" value="PAS"/>
    <property type="match status" value="2"/>
</dbReference>
<dbReference type="Pfam" id="PF00512">
    <property type="entry name" value="HisKA"/>
    <property type="match status" value="1"/>
</dbReference>
<dbReference type="SMART" id="SM00091">
    <property type="entry name" value="PAS"/>
    <property type="match status" value="3"/>
</dbReference>
<dbReference type="Pfam" id="PF01590">
    <property type="entry name" value="GAF"/>
    <property type="match status" value="1"/>
</dbReference>
<keyword evidence="10" id="KW-0067">ATP-binding</keyword>
<dbReference type="Gene3D" id="3.30.450.40">
    <property type="match status" value="1"/>
</dbReference>
<dbReference type="FunFam" id="1.10.287.130:FF:000001">
    <property type="entry name" value="Two-component sensor histidine kinase"/>
    <property type="match status" value="1"/>
</dbReference>
<dbReference type="GO" id="GO:0005886">
    <property type="term" value="C:plasma membrane"/>
    <property type="evidence" value="ECO:0007669"/>
    <property type="project" value="UniProtKB-SubCell"/>
</dbReference>
<evidence type="ECO:0000313" key="16">
    <source>
        <dbReference type="EMBL" id="PNF58256.1"/>
    </source>
</evidence>
<dbReference type="AlphaFoldDB" id="A0A2N8RB00"/>
<evidence type="ECO:0000256" key="5">
    <source>
        <dbReference type="ARBA" id="ARBA00022475"/>
    </source>
</evidence>
<evidence type="ECO:0000256" key="7">
    <source>
        <dbReference type="ARBA" id="ARBA00022679"/>
    </source>
</evidence>
<evidence type="ECO:0000256" key="3">
    <source>
        <dbReference type="ARBA" id="ARBA00004314"/>
    </source>
</evidence>
<dbReference type="PROSITE" id="PS50113">
    <property type="entry name" value="PAC"/>
    <property type="match status" value="3"/>
</dbReference>
<feature type="domain" description="Histidine kinase" evidence="13">
    <location>
        <begin position="583"/>
        <end position="801"/>
    </location>
</feature>
<dbReference type="Gene3D" id="3.30.565.10">
    <property type="entry name" value="Histidine kinase-like ATPase, C-terminal domain"/>
    <property type="match status" value="1"/>
</dbReference>
<feature type="domain" description="PAS" evidence="14">
    <location>
        <begin position="179"/>
        <end position="250"/>
    </location>
</feature>
<dbReference type="PANTHER" id="PTHR43047">
    <property type="entry name" value="TWO-COMPONENT HISTIDINE PROTEIN KINASE"/>
    <property type="match status" value="1"/>
</dbReference>
<comment type="caution">
    <text evidence="16">The sequence shown here is derived from an EMBL/GenBank/DDBJ whole genome shotgun (WGS) entry which is preliminary data.</text>
</comment>
<evidence type="ECO:0000256" key="8">
    <source>
        <dbReference type="ARBA" id="ARBA00022741"/>
    </source>
</evidence>
<feature type="domain" description="PAC" evidence="15">
    <location>
        <begin position="268"/>
        <end position="320"/>
    </location>
</feature>
<dbReference type="Pfam" id="PF02518">
    <property type="entry name" value="HATPase_c"/>
    <property type="match status" value="1"/>
</dbReference>
<accession>A0A2N8RB00</accession>
<dbReference type="InterPro" id="IPR000014">
    <property type="entry name" value="PAS"/>
</dbReference>
<dbReference type="InterPro" id="IPR035965">
    <property type="entry name" value="PAS-like_dom_sf"/>
</dbReference>
<dbReference type="SUPFAM" id="SSF47384">
    <property type="entry name" value="Homodimeric domain of signal transducing histidine kinase"/>
    <property type="match status" value="1"/>
</dbReference>
<keyword evidence="11" id="KW-0902">Two-component regulatory system</keyword>
<dbReference type="InterPro" id="IPR003594">
    <property type="entry name" value="HATPase_dom"/>
</dbReference>
<dbReference type="InterPro" id="IPR005467">
    <property type="entry name" value="His_kinase_dom"/>
</dbReference>
<dbReference type="Gene3D" id="1.10.287.130">
    <property type="match status" value="1"/>
</dbReference>
<dbReference type="PRINTS" id="PR00344">
    <property type="entry name" value="BCTRLSENSOR"/>
</dbReference>
<name>A0A2N8RB00_STUST</name>
<organism evidence="16 17">
    <name type="scientific">Stutzerimonas stutzeri</name>
    <name type="common">Pseudomonas stutzeri</name>
    <dbReference type="NCBI Taxonomy" id="316"/>
    <lineage>
        <taxon>Bacteria</taxon>
        <taxon>Pseudomonadati</taxon>
        <taxon>Pseudomonadota</taxon>
        <taxon>Gammaproteobacteria</taxon>
        <taxon>Pseudomonadales</taxon>
        <taxon>Pseudomonadaceae</taxon>
        <taxon>Stutzerimonas</taxon>
    </lineage>
</organism>
<dbReference type="SMART" id="SM00388">
    <property type="entry name" value="HisKA"/>
    <property type="match status" value="1"/>
</dbReference>
<reference evidence="16 17" key="1">
    <citation type="submission" date="2018-01" db="EMBL/GenBank/DDBJ databases">
        <title>Denitrification phenotypes of diverse strains of Pseudomonas stutzeri.</title>
        <authorList>
            <person name="Milligan D.A."/>
            <person name="Bergaust L."/>
            <person name="Bakken L.R."/>
            <person name="Frostegard A."/>
        </authorList>
    </citation>
    <scope>NUCLEOTIDE SEQUENCE [LARGE SCALE GENOMIC DNA]</scope>
    <source>
        <strain evidence="16 17">CCUG 44592</strain>
    </source>
</reference>
<evidence type="ECO:0000256" key="11">
    <source>
        <dbReference type="ARBA" id="ARBA00023012"/>
    </source>
</evidence>
<keyword evidence="7" id="KW-0808">Transferase</keyword>
<dbReference type="NCBIfam" id="TIGR00229">
    <property type="entry name" value="sensory_box"/>
    <property type="match status" value="2"/>
</dbReference>
<dbReference type="InterPro" id="IPR036097">
    <property type="entry name" value="HisK_dim/P_sf"/>
</dbReference>
<evidence type="ECO:0000313" key="17">
    <source>
        <dbReference type="Proteomes" id="UP000236003"/>
    </source>
</evidence>
<dbReference type="SUPFAM" id="SSF55874">
    <property type="entry name" value="ATPase domain of HSP90 chaperone/DNA topoisomerase II/histidine kinase"/>
    <property type="match status" value="1"/>
</dbReference>
<dbReference type="InterPro" id="IPR013655">
    <property type="entry name" value="PAS_fold_3"/>
</dbReference>
<keyword evidence="6" id="KW-0597">Phosphoprotein</keyword>
<evidence type="ECO:0000256" key="2">
    <source>
        <dbReference type="ARBA" id="ARBA00004236"/>
    </source>
</evidence>
<dbReference type="InterPro" id="IPR000700">
    <property type="entry name" value="PAS-assoc_C"/>
</dbReference>
<dbReference type="PROSITE" id="PS50109">
    <property type="entry name" value="HIS_KIN"/>
    <property type="match status" value="1"/>
</dbReference>
<dbReference type="CDD" id="cd16922">
    <property type="entry name" value="HATPase_EvgS-ArcB-TorS-like"/>
    <property type="match status" value="1"/>
</dbReference>
<dbReference type="InterPro" id="IPR001610">
    <property type="entry name" value="PAC"/>
</dbReference>
<keyword evidence="5" id="KW-1003">Cell membrane</keyword>
<dbReference type="InterPro" id="IPR013767">
    <property type="entry name" value="PAS_fold"/>
</dbReference>
<dbReference type="CDD" id="cd00082">
    <property type="entry name" value="HisKA"/>
    <property type="match status" value="1"/>
</dbReference>
<evidence type="ECO:0000256" key="9">
    <source>
        <dbReference type="ARBA" id="ARBA00022777"/>
    </source>
</evidence>
<gene>
    <name evidence="16" type="ORF">CXK99_17390</name>
</gene>
<keyword evidence="12" id="KW-0472">Membrane</keyword>
<dbReference type="SMART" id="SM00086">
    <property type="entry name" value="PAC"/>
    <property type="match status" value="3"/>
</dbReference>
<comment type="subcellular location">
    <subcellularLocation>
        <location evidence="2">Cell membrane</location>
    </subcellularLocation>
    <subcellularLocation>
        <location evidence="3">Membrane raft</location>
        <topology evidence="3">Multi-pass membrane protein</topology>
    </subcellularLocation>
</comment>
<dbReference type="SMART" id="SM00387">
    <property type="entry name" value="HATPase_c"/>
    <property type="match status" value="1"/>
</dbReference>
<evidence type="ECO:0000256" key="1">
    <source>
        <dbReference type="ARBA" id="ARBA00000085"/>
    </source>
</evidence>
<dbReference type="EC" id="2.7.13.3" evidence="4"/>
<dbReference type="Pfam" id="PF08447">
    <property type="entry name" value="PAS_3"/>
    <property type="match status" value="1"/>
</dbReference>